<dbReference type="Pfam" id="PF11754">
    <property type="entry name" value="Velvet"/>
    <property type="match status" value="2"/>
</dbReference>
<dbReference type="InterPro" id="IPR037525">
    <property type="entry name" value="Velvet_dom"/>
</dbReference>
<feature type="region of interest" description="Disordered" evidence="6">
    <location>
        <begin position="15"/>
        <end position="41"/>
    </location>
</feature>
<feature type="region of interest" description="Disordered" evidence="6">
    <location>
        <begin position="420"/>
        <end position="464"/>
    </location>
</feature>
<sequence>MLSNNSSDFELIVRQQPKRARVAGGKEKEGLSPERKPVDPPPIVQLKIREESSYLAQHYLQSPYYFMCCSLYDATEDRPAPVQPSTALAGTLVSSLHRLKDIDNADGGFFVFGDLSIKLEGDFRLKFTLFEMRRDNVVALKSILSDRFSVLPPKSFPGMLESTLLSRSFADQGVKLRIRKEGRSMMKRTPAARTDDFSQPVPRSPDRTTIAQIPTNPAFGGYPAANREYTTYYATPTIKRQRTSVDLGTRTMYDSDARFAQAYPSAAGMYTGQNPGYQNPMMPGYTTGQTGLAEYAVRQPHLVFNGLSVNLMMSTRSADGRYMVPQRCHTHKTTQMPYALPSSAQLPQLPDSQRNPQGSLQPIVSGHALSQPTPATDSAASMMPQVYPQRQYQTSSTILPPLQRPRNFPTSNTAATRSYFDQSSQGAGSILPTHIPSTEGDRYSSATGAPPSFDHPGTSSGTPR</sequence>
<proteinExistence type="predicted"/>
<dbReference type="Proteomes" id="UP000243515">
    <property type="component" value="Unassembled WGS sequence"/>
</dbReference>
<dbReference type="AlphaFoldDB" id="A0A232M6E5"/>
<evidence type="ECO:0000256" key="6">
    <source>
        <dbReference type="SAM" id="MobiDB-lite"/>
    </source>
</evidence>
<dbReference type="InterPro" id="IPR038491">
    <property type="entry name" value="Velvet_dom_sf"/>
</dbReference>
<dbReference type="EMBL" id="NPHW01002210">
    <property type="protein sequence ID" value="OXV11953.1"/>
    <property type="molecule type" value="Genomic_DNA"/>
</dbReference>
<accession>A0A232M6E5</accession>
<evidence type="ECO:0000256" key="1">
    <source>
        <dbReference type="ARBA" id="ARBA00004123"/>
    </source>
</evidence>
<dbReference type="PROSITE" id="PS51821">
    <property type="entry name" value="VELVET"/>
    <property type="match status" value="1"/>
</dbReference>
<protein>
    <recommendedName>
        <fullName evidence="7">Velvet domain-containing protein</fullName>
    </recommendedName>
</protein>
<reference evidence="8 9" key="1">
    <citation type="journal article" date="2015" name="Environ. Microbiol.">
        <title>Metagenome sequence of Elaphomyces granulatus from sporocarp tissue reveals Ascomycota ectomycorrhizal fingerprints of genome expansion and a Proteobacteria-rich microbiome.</title>
        <authorList>
            <person name="Quandt C.A."/>
            <person name="Kohler A."/>
            <person name="Hesse C.N."/>
            <person name="Sharpton T.J."/>
            <person name="Martin F."/>
            <person name="Spatafora J.W."/>
        </authorList>
    </citation>
    <scope>NUCLEOTIDE SEQUENCE [LARGE SCALE GENOMIC DNA]</scope>
    <source>
        <strain evidence="8 9">OSC145934</strain>
    </source>
</reference>
<dbReference type="OrthoDB" id="5599552at2759"/>
<evidence type="ECO:0000256" key="5">
    <source>
        <dbReference type="ARBA" id="ARBA00023242"/>
    </source>
</evidence>
<keyword evidence="3" id="KW-0805">Transcription regulation</keyword>
<keyword evidence="4" id="KW-0804">Transcription</keyword>
<name>A0A232M6E5_9EURO</name>
<comment type="subcellular location">
    <subcellularLocation>
        <location evidence="1">Nucleus</location>
    </subcellularLocation>
</comment>
<dbReference type="Gene3D" id="2.60.40.3960">
    <property type="entry name" value="Velvet domain"/>
    <property type="match status" value="1"/>
</dbReference>
<gene>
    <name evidence="8" type="ORF">Egran_00283</name>
</gene>
<evidence type="ECO:0000256" key="2">
    <source>
        <dbReference type="ARBA" id="ARBA00022969"/>
    </source>
</evidence>
<dbReference type="GO" id="GO:0030435">
    <property type="term" value="P:sporulation resulting in formation of a cellular spore"/>
    <property type="evidence" value="ECO:0007669"/>
    <property type="project" value="UniProtKB-KW"/>
</dbReference>
<evidence type="ECO:0000259" key="7">
    <source>
        <dbReference type="PROSITE" id="PS51821"/>
    </source>
</evidence>
<evidence type="ECO:0000256" key="4">
    <source>
        <dbReference type="ARBA" id="ARBA00023163"/>
    </source>
</evidence>
<feature type="region of interest" description="Disordered" evidence="6">
    <location>
        <begin position="185"/>
        <end position="209"/>
    </location>
</feature>
<dbReference type="PANTHER" id="PTHR33572">
    <property type="entry name" value="SPORE DEVELOPMENT REGULATOR VOSA"/>
    <property type="match status" value="1"/>
</dbReference>
<keyword evidence="2" id="KW-0749">Sporulation</keyword>
<comment type="caution">
    <text evidence="8">The sequence shown here is derived from an EMBL/GenBank/DDBJ whole genome shotgun (WGS) entry which is preliminary data.</text>
</comment>
<dbReference type="PANTHER" id="PTHR33572:SF18">
    <property type="entry name" value="SPORE DEVELOPMENT REGULATOR VOSA"/>
    <property type="match status" value="1"/>
</dbReference>
<evidence type="ECO:0000313" key="8">
    <source>
        <dbReference type="EMBL" id="OXV11953.1"/>
    </source>
</evidence>
<organism evidence="8 9">
    <name type="scientific">Elaphomyces granulatus</name>
    <dbReference type="NCBI Taxonomy" id="519963"/>
    <lineage>
        <taxon>Eukaryota</taxon>
        <taxon>Fungi</taxon>
        <taxon>Dikarya</taxon>
        <taxon>Ascomycota</taxon>
        <taxon>Pezizomycotina</taxon>
        <taxon>Eurotiomycetes</taxon>
        <taxon>Eurotiomycetidae</taxon>
        <taxon>Eurotiales</taxon>
        <taxon>Elaphomycetaceae</taxon>
        <taxon>Elaphomyces</taxon>
    </lineage>
</organism>
<keyword evidence="9" id="KW-1185">Reference proteome</keyword>
<dbReference type="GO" id="GO:0005634">
    <property type="term" value="C:nucleus"/>
    <property type="evidence" value="ECO:0007669"/>
    <property type="project" value="UniProtKB-SubCell"/>
</dbReference>
<feature type="compositionally biased region" description="Basic and acidic residues" evidence="6">
    <location>
        <begin position="24"/>
        <end position="38"/>
    </location>
</feature>
<evidence type="ECO:0000256" key="3">
    <source>
        <dbReference type="ARBA" id="ARBA00023015"/>
    </source>
</evidence>
<keyword evidence="5" id="KW-0539">Nucleus</keyword>
<feature type="region of interest" description="Disordered" evidence="6">
    <location>
        <begin position="342"/>
        <end position="379"/>
    </location>
</feature>
<feature type="domain" description="Velvet" evidence="7">
    <location>
        <begin position="4"/>
        <end position="179"/>
    </location>
</feature>
<evidence type="ECO:0000313" key="9">
    <source>
        <dbReference type="Proteomes" id="UP000243515"/>
    </source>
</evidence>
<dbReference type="InterPro" id="IPR021740">
    <property type="entry name" value="Velvet"/>
</dbReference>